<dbReference type="InterPro" id="IPR008619">
    <property type="entry name" value="Filamentous_hemagglutn_rpt"/>
</dbReference>
<evidence type="ECO:0000313" key="3">
    <source>
        <dbReference type="EMBL" id="KDM54075.1"/>
    </source>
</evidence>
<sequence length="1195" mass="124219">MNKNRYRIIFSHARGMFIAVAEIVKSKTKQAGQSQGVSGTDSTTVSVLPIHYKKLNPLNFAVIGCLGALVISLPMSSVAETQISADKGAPTSQQPTILTSANGTTQVNIQTPSAGGVSRNTYTQFDVGQEGAILNNSRNNTQTQLGGWVQGNPWLAKGEAKVILNEVNSNNPSQLKGYIEVAGKQAQVVIANPSGLICDGCGVINADRFTLTTGQAVMNQGYLESFRVREGQVTIDGKGLNGSLTPYTDIYARALKVNAGLYANELNTVLGQNDIQVKDQVAPQITATTGPTTTPPPNFALDVGQLGGMYAGKIFLVATEQGLGVRNAGTINSTQGTLTLNANGDLVNNGNLIANKDQVQLKAQNIQNTGNVSSATSQISIESQNLDNSGLISSADELHLQNESKMSNSGTLNAARIAITSTTLKNSGSIEQTGLQGLDLKSGSMTNLGGKIGVAKSNTSGGTAGNSSGNTGSTVIVPTVPVDSAQDGGSLGVVSPIDTTPKTYDIGFIHVSGVLGNDQGTIIANGGVDLESQNGLDNQGGQLNLGIVTIKGSNFNNDLGQLNVKQADIQTLDFTNQQGQFASSSTLKIQSQNANNQSGKIQSIGLLDLAIGGELNNSKGYIASSDNVQVSAGDLSNQFGVIYSENQSVNIKANQAIDNTEGFIQAKTDLNLNSQALNNTSGHIIGNQIQQQHGTVNNSQGAIIAKQNLNSTAQQFDNDQGQLQATTVQLQHDQLKNTGGIYADKDLTVTGKDIQNSGSFAAGENVKITSSALEHAQNGLIAAGLDREGKLADTGMLTINVDRADLHGQTFAGGNIQVDATGTINAAQGQLQSKTIALNAGTDISTQAATVVAEDQLKLTSQNMINNQQGQLNSQDIILSAQQLDNSQGKIQHTGNNEFTLNFVNGLNNKSGEISSNAVLMQLNTSILNNEAGQIIHSGNQQLNINSNQLQGAQGKILSNGQLVLATEQAILDGAITSADQINITAYNLSHQKGQMIQRGTLKPLTLAITDQINNQLGFIQSPMALYITAGSLNNQGGQLSSAAEHDLQLDVAGLLDNSQSGQIYAGLNNNIHAGSINNSMAGKISAQNALTLTSLGLINNNSGKIIANADVGISSQGLNNDAGEIGSVEGKLILNAGTGKLTNQSGSLQSGKDIKVQAGQLKTLSGLINAQGSIEVTAGQDIDNSSGQIIANKA</sequence>
<dbReference type="InterPro" id="IPR024973">
    <property type="entry name" value="ESPR"/>
</dbReference>
<dbReference type="Pfam" id="PF05594">
    <property type="entry name" value="Fil_haemagg"/>
    <property type="match status" value="7"/>
</dbReference>
<feature type="non-terminal residue" evidence="3">
    <location>
        <position position="1195"/>
    </location>
</feature>
<reference evidence="3 4" key="1">
    <citation type="submission" date="2014-04" db="EMBL/GenBank/DDBJ databases">
        <title>The Genome Sequence of Acinetobacter baumanii BIDMC 57.</title>
        <authorList>
            <consortium name="The Broad Institute Genomics Platform"/>
            <consortium name="The Broad Institute Genome Sequencing Center for Infectious Disease"/>
            <person name="Murphy C."/>
            <person name="Cosimi L."/>
            <person name="Cerqueira G."/>
            <person name="Feldgarden M."/>
            <person name="Earl A."/>
            <person name="Spencer M.D."/>
            <person name="Fodor A."/>
            <person name="Sautter R.L."/>
            <person name="Hung D."/>
            <person name="Onderdonk A.B."/>
            <person name="Ernst C."/>
            <person name="Delaney M."/>
            <person name="DuBois A."/>
            <person name="Young S.K."/>
            <person name="Zeng Q."/>
            <person name="Gargeya S."/>
            <person name="Abouelleil A."/>
            <person name="Alvarado L."/>
            <person name="Chapman S.B."/>
            <person name="Gainer-Dewar J."/>
            <person name="Goldberg J."/>
            <person name="Griggs A."/>
            <person name="Gujja S."/>
            <person name="Hansen M."/>
            <person name="Howarth C."/>
            <person name="Imamovic A."/>
            <person name="Larimer J."/>
            <person name="Pearson M."/>
            <person name="Poon T.W."/>
            <person name="Priest M."/>
            <person name="Roberts A."/>
            <person name="Saif S."/>
            <person name="Shea T."/>
            <person name="Sykes S."/>
            <person name="Wortman J."/>
            <person name="Nusbaum C."/>
            <person name="Birren B."/>
        </authorList>
    </citation>
    <scope>NUCLEOTIDE SEQUENCE [LARGE SCALE GENOMIC DNA]</scope>
    <source>
        <strain evidence="3 4">BIDMC 57</strain>
    </source>
</reference>
<feature type="region of interest" description="Disordered" evidence="1">
    <location>
        <begin position="458"/>
        <end position="481"/>
    </location>
</feature>
<dbReference type="NCBIfam" id="TIGR01901">
    <property type="entry name" value="adhes_NPXG"/>
    <property type="match status" value="1"/>
</dbReference>
<protein>
    <recommendedName>
        <fullName evidence="2">Filamentous haemagglutinin FhaB/tRNA nuclease CdiA-like TPS domain-containing protein</fullName>
    </recommendedName>
</protein>
<name>A0A836Z0G3_ACINO</name>
<dbReference type="InterPro" id="IPR012334">
    <property type="entry name" value="Pectin_lyas_fold"/>
</dbReference>
<evidence type="ECO:0000313" key="4">
    <source>
        <dbReference type="Proteomes" id="UP000027208"/>
    </source>
</evidence>
<dbReference type="Gene3D" id="2.160.20.10">
    <property type="entry name" value="Single-stranded right-handed beta-helix, Pectin lyase-like"/>
    <property type="match status" value="1"/>
</dbReference>
<feature type="compositionally biased region" description="Low complexity" evidence="1">
    <location>
        <begin position="458"/>
        <end position="474"/>
    </location>
</feature>
<dbReference type="SUPFAM" id="SSF51126">
    <property type="entry name" value="Pectin lyase-like"/>
    <property type="match status" value="1"/>
</dbReference>
<dbReference type="NCBIfam" id="TIGR01731">
    <property type="entry name" value="fil_hemag_20aa"/>
    <property type="match status" value="16"/>
</dbReference>
<dbReference type="Pfam" id="PF05860">
    <property type="entry name" value="TPS"/>
    <property type="match status" value="1"/>
</dbReference>
<dbReference type="InterPro" id="IPR011050">
    <property type="entry name" value="Pectin_lyase_fold/virulence"/>
</dbReference>
<dbReference type="InterPro" id="IPR010069">
    <property type="entry name" value="CdiA_FHA1_rpt"/>
</dbReference>
<dbReference type="SMART" id="SM00912">
    <property type="entry name" value="Haemagg_act"/>
    <property type="match status" value="1"/>
</dbReference>
<evidence type="ECO:0000256" key="1">
    <source>
        <dbReference type="SAM" id="MobiDB-lite"/>
    </source>
</evidence>
<proteinExistence type="predicted"/>
<dbReference type="Pfam" id="PF13018">
    <property type="entry name" value="ESPR"/>
    <property type="match status" value="1"/>
</dbReference>
<gene>
    <name evidence="3" type="ORF">AE32_02433</name>
</gene>
<dbReference type="RefSeq" id="WP_031952881.1">
    <property type="nucleotide sequence ID" value="NZ_KK737786.1"/>
</dbReference>
<dbReference type="InterPro" id="IPR008638">
    <property type="entry name" value="FhaB/CdiA-like_TPS"/>
</dbReference>
<feature type="domain" description="Filamentous haemagglutinin FhaB/tRNA nuclease CdiA-like TPS" evidence="2">
    <location>
        <begin position="101"/>
        <end position="221"/>
    </location>
</feature>
<dbReference type="Proteomes" id="UP000027208">
    <property type="component" value="Unassembled WGS sequence"/>
</dbReference>
<accession>A0A836Z0G3</accession>
<evidence type="ECO:0000259" key="2">
    <source>
        <dbReference type="SMART" id="SM00912"/>
    </source>
</evidence>
<dbReference type="AlphaFoldDB" id="A0A836Z0G3"/>
<organism evidence="3 4">
    <name type="scientific">Acinetobacter nosocomialis</name>
    <dbReference type="NCBI Taxonomy" id="106654"/>
    <lineage>
        <taxon>Bacteria</taxon>
        <taxon>Pseudomonadati</taxon>
        <taxon>Pseudomonadota</taxon>
        <taxon>Gammaproteobacteria</taxon>
        <taxon>Moraxellales</taxon>
        <taxon>Moraxellaceae</taxon>
        <taxon>Acinetobacter</taxon>
        <taxon>Acinetobacter calcoaceticus/baumannii complex</taxon>
    </lineage>
</organism>
<dbReference type="EMBL" id="JMUI01000013">
    <property type="protein sequence ID" value="KDM54075.1"/>
    <property type="molecule type" value="Genomic_DNA"/>
</dbReference>
<comment type="caution">
    <text evidence="3">The sequence shown here is derived from an EMBL/GenBank/DDBJ whole genome shotgun (WGS) entry which is preliminary data.</text>
</comment>